<comment type="similarity">
    <text evidence="2">Belongs to the dynactin subunits 5/6 family. Dynactin subunit 6 subfamily.</text>
</comment>
<evidence type="ECO:0000256" key="4">
    <source>
        <dbReference type="ARBA" id="ARBA00022490"/>
    </source>
</evidence>
<organism evidence="8 9">
    <name type="scientific">Diaporthe helianthi</name>
    <dbReference type="NCBI Taxonomy" id="158607"/>
    <lineage>
        <taxon>Eukaryota</taxon>
        <taxon>Fungi</taxon>
        <taxon>Dikarya</taxon>
        <taxon>Ascomycota</taxon>
        <taxon>Pezizomycotina</taxon>
        <taxon>Sordariomycetes</taxon>
        <taxon>Sordariomycetidae</taxon>
        <taxon>Diaporthales</taxon>
        <taxon>Diaporthaceae</taxon>
        <taxon>Diaporthe</taxon>
    </lineage>
</organism>
<evidence type="ECO:0000256" key="5">
    <source>
        <dbReference type="ARBA" id="ARBA00023212"/>
    </source>
</evidence>
<dbReference type="PANTHER" id="PTHR13072">
    <property type="entry name" value="DYNACTIN 6"/>
    <property type="match status" value="1"/>
</dbReference>
<evidence type="ECO:0000256" key="3">
    <source>
        <dbReference type="ARBA" id="ARBA00016573"/>
    </source>
</evidence>
<comment type="function">
    <text evidence="6">Part of the dynactin complex that activates the molecular motor dynein for ultra-processive transport along microtubules.</text>
</comment>
<keyword evidence="9" id="KW-1185">Reference proteome</keyword>
<dbReference type="AlphaFoldDB" id="A0A2P5I9L8"/>
<keyword evidence="4" id="KW-0963">Cytoplasm</keyword>
<feature type="compositionally biased region" description="Basic residues" evidence="7">
    <location>
        <begin position="1"/>
        <end position="10"/>
    </location>
</feature>
<dbReference type="InterPro" id="IPR027777">
    <property type="entry name" value="DCTN6"/>
</dbReference>
<dbReference type="InterPro" id="IPR011004">
    <property type="entry name" value="Trimer_LpxA-like_sf"/>
</dbReference>
<name>A0A2P5I9L8_DIAHE</name>
<accession>A0A2P5I9L8</accession>
<evidence type="ECO:0000256" key="2">
    <source>
        <dbReference type="ARBA" id="ARBA00007719"/>
    </source>
</evidence>
<evidence type="ECO:0000256" key="1">
    <source>
        <dbReference type="ARBA" id="ARBA00004245"/>
    </source>
</evidence>
<dbReference type="STRING" id="158607.A0A2P5I9L8"/>
<dbReference type="GO" id="GO:0005869">
    <property type="term" value="C:dynactin complex"/>
    <property type="evidence" value="ECO:0007669"/>
    <property type="project" value="InterPro"/>
</dbReference>
<gene>
    <name evidence="8" type="ORF">DHEL01_v202416</name>
</gene>
<sequence length="234" mass="24586">MSSSSSKRHSILPPVAQAGPKAPVRFSSSLVIADSAILTGAHTIQLRTESLVHPRAKIESLAGPVDIGKRCVVHERTVVGALPTGGPKTGSNGVAVTLMDYCTVEVGSTVEAGGTIIGEGTIVGVGSRIGSGAVVGKVGSRPPPPMLRLPPGILPFASNTPWTSMADKDDPQYCTLSPRTTIGPGETVPDYTVVFSNGLHRRDRRDVADIRTRAQARQLEILRKLIPSNPAKFQ</sequence>
<dbReference type="Proteomes" id="UP000094444">
    <property type="component" value="Unassembled WGS sequence"/>
</dbReference>
<comment type="subcellular location">
    <subcellularLocation>
        <location evidence="1">Cytoplasm</location>
        <location evidence="1">Cytoskeleton</location>
    </subcellularLocation>
</comment>
<dbReference type="OrthoDB" id="2355at2759"/>
<keyword evidence="5" id="KW-0206">Cytoskeleton</keyword>
<comment type="caution">
    <text evidence="8">The sequence shown here is derived from an EMBL/GenBank/DDBJ whole genome shotgun (WGS) entry which is preliminary data.</text>
</comment>
<dbReference type="GO" id="GO:0070840">
    <property type="term" value="F:dynein complex binding"/>
    <property type="evidence" value="ECO:0007669"/>
    <property type="project" value="TreeGrafter"/>
</dbReference>
<evidence type="ECO:0000256" key="7">
    <source>
        <dbReference type="SAM" id="MobiDB-lite"/>
    </source>
</evidence>
<evidence type="ECO:0000256" key="6">
    <source>
        <dbReference type="ARBA" id="ARBA00034687"/>
    </source>
</evidence>
<dbReference type="EMBL" id="MAVT02000131">
    <property type="protein sequence ID" value="POS79193.1"/>
    <property type="molecule type" value="Genomic_DNA"/>
</dbReference>
<evidence type="ECO:0000313" key="8">
    <source>
        <dbReference type="EMBL" id="POS79193.1"/>
    </source>
</evidence>
<feature type="region of interest" description="Disordered" evidence="7">
    <location>
        <begin position="1"/>
        <end position="21"/>
    </location>
</feature>
<dbReference type="GO" id="GO:0007052">
    <property type="term" value="P:mitotic spindle organization"/>
    <property type="evidence" value="ECO:0007669"/>
    <property type="project" value="TreeGrafter"/>
</dbReference>
<dbReference type="SUPFAM" id="SSF51161">
    <property type="entry name" value="Trimeric LpxA-like enzymes"/>
    <property type="match status" value="1"/>
</dbReference>
<reference evidence="8" key="1">
    <citation type="submission" date="2017-09" db="EMBL/GenBank/DDBJ databases">
        <title>Polyketide synthases of a Diaporthe helianthi virulent isolate.</title>
        <authorList>
            <person name="Baroncelli R."/>
        </authorList>
    </citation>
    <scope>NUCLEOTIDE SEQUENCE [LARGE SCALE GENOMIC DNA]</scope>
    <source>
        <strain evidence="8">7/96</strain>
    </source>
</reference>
<protein>
    <recommendedName>
        <fullName evidence="3">Dynactin subunit 6</fullName>
    </recommendedName>
</protein>
<proteinExistence type="inferred from homology"/>
<dbReference type="PANTHER" id="PTHR13072:SF0">
    <property type="entry name" value="DYNACTIN SUBUNIT 6"/>
    <property type="match status" value="1"/>
</dbReference>
<dbReference type="Gene3D" id="2.160.10.10">
    <property type="entry name" value="Hexapeptide repeat proteins"/>
    <property type="match status" value="1"/>
</dbReference>
<evidence type="ECO:0000313" key="9">
    <source>
        <dbReference type="Proteomes" id="UP000094444"/>
    </source>
</evidence>
<dbReference type="InParanoid" id="A0A2P5I9L8"/>